<proteinExistence type="predicted"/>
<dbReference type="EMBL" id="CP061336">
    <property type="protein sequence ID" value="QNU66742.1"/>
    <property type="molecule type" value="Genomic_DNA"/>
</dbReference>
<keyword evidence="2" id="KW-1185">Reference proteome</keyword>
<dbReference type="Proteomes" id="UP000306409">
    <property type="component" value="Chromosome"/>
</dbReference>
<name>A0A7H1VMY0_9FIRM</name>
<reference evidence="1 2" key="1">
    <citation type="submission" date="2020-09" db="EMBL/GenBank/DDBJ databases">
        <title>Characterization and genome sequencing of Ruminiclostridium sp. nov. MA18.</title>
        <authorList>
            <person name="Rettenmaier R."/>
            <person name="Kowollik M.-L."/>
            <person name="Liebl W."/>
            <person name="Zverlov V."/>
        </authorList>
    </citation>
    <scope>NUCLEOTIDE SEQUENCE [LARGE SCALE GENOMIC DNA]</scope>
    <source>
        <strain evidence="1 2">MA18</strain>
    </source>
</reference>
<accession>A0A7H1VMY0</accession>
<protein>
    <submittedName>
        <fullName evidence="1">Uncharacterized protein</fullName>
    </submittedName>
</protein>
<evidence type="ECO:0000313" key="2">
    <source>
        <dbReference type="Proteomes" id="UP000306409"/>
    </source>
</evidence>
<evidence type="ECO:0000313" key="1">
    <source>
        <dbReference type="EMBL" id="QNU66742.1"/>
    </source>
</evidence>
<sequence>MKLTTIGNQIFSVTDVEYKYDNIVAIVKFIKQKYNLKFELINNIVVDGT</sequence>
<gene>
    <name evidence="1" type="ORF">EHE19_018185</name>
</gene>
<dbReference type="AlphaFoldDB" id="A0A7H1VMY0"/>
<dbReference type="KEGG" id="rher:EHE19_018185"/>
<organism evidence="1 2">
    <name type="scientific">Ruminiclostridium herbifermentans</name>
    <dbReference type="NCBI Taxonomy" id="2488810"/>
    <lineage>
        <taxon>Bacteria</taxon>
        <taxon>Bacillati</taxon>
        <taxon>Bacillota</taxon>
        <taxon>Clostridia</taxon>
        <taxon>Eubacteriales</taxon>
        <taxon>Oscillospiraceae</taxon>
        <taxon>Ruminiclostridium</taxon>
    </lineage>
</organism>